<protein>
    <submittedName>
        <fullName evidence="1">2-dehydro-3-deoxy-phosphogluconate aldolase</fullName>
    </submittedName>
</protein>
<sequence>MLKFYKDRIAINILAHDADNLIELNKIANGYMAVGIMAQHYAKIEDAIKVANEFKKYSAISVGLGDGSASQWERCLEIAKATNPDHVNQTYPTAGYAKGFLTATGYTGTIVNALVKPSDEIGKVVISTGPLSEKNIETLVDVSTAAAMIKEAKIDSVKFFPMHGTEKLNHMIAMAKAASKAGIDIFEPTGGINEDNIEAIVKACLDAGCKKVMPHIYSFIVEKETGKTKSESVKKIFEILSKIV</sequence>
<gene>
    <name evidence="1" type="ORF">TSYNT_7311</name>
</gene>
<evidence type="ECO:0000313" key="2">
    <source>
        <dbReference type="Proteomes" id="UP000062160"/>
    </source>
</evidence>
<reference evidence="1" key="1">
    <citation type="journal article" date="2016" name="Genome Announc.">
        <title>Draft Genome Sequence of the Syntrophic Lactate-Degrading Bacterium Tepidanaerobacter syntrophicus JLT.</title>
        <authorList>
            <person name="Matsuura N."/>
            <person name="Ohashi A."/>
            <person name="Tourlousse D.M."/>
            <person name="Sekiguchi Y."/>
        </authorList>
    </citation>
    <scope>NUCLEOTIDE SEQUENCE [LARGE SCALE GENOMIC DNA]</scope>
    <source>
        <strain evidence="1">JL</strain>
    </source>
</reference>
<evidence type="ECO:0000313" key="1">
    <source>
        <dbReference type="EMBL" id="GAQ25292.1"/>
    </source>
</evidence>
<accession>A0A0U9HIX6</accession>
<dbReference type="OrthoDB" id="6580179at2"/>
<dbReference type="Pfam" id="PF07071">
    <property type="entry name" value="KDGP_aldolase"/>
    <property type="match status" value="1"/>
</dbReference>
<dbReference type="STRING" id="224999.GCA_001485475_01307"/>
<dbReference type="InterPro" id="IPR010763">
    <property type="entry name" value="DgaF"/>
</dbReference>
<dbReference type="EMBL" id="DF977001">
    <property type="protein sequence ID" value="GAQ25292.1"/>
    <property type="molecule type" value="Genomic_DNA"/>
</dbReference>
<dbReference type="NCBIfam" id="TIGR03581">
    <property type="entry name" value="EF_0839"/>
    <property type="match status" value="1"/>
</dbReference>
<organism evidence="1">
    <name type="scientific">Tepidanaerobacter syntrophicus</name>
    <dbReference type="NCBI Taxonomy" id="224999"/>
    <lineage>
        <taxon>Bacteria</taxon>
        <taxon>Bacillati</taxon>
        <taxon>Bacillota</taxon>
        <taxon>Clostridia</taxon>
        <taxon>Thermosediminibacterales</taxon>
        <taxon>Tepidanaerobacteraceae</taxon>
        <taxon>Tepidanaerobacter</taxon>
    </lineage>
</organism>
<dbReference type="InterPro" id="IPR013785">
    <property type="entry name" value="Aldolase_TIM"/>
</dbReference>
<name>A0A0U9HIX6_9FIRM</name>
<dbReference type="Gene3D" id="3.20.20.70">
    <property type="entry name" value="Aldolase class I"/>
    <property type="match status" value="1"/>
</dbReference>
<proteinExistence type="predicted"/>
<dbReference type="AlphaFoldDB" id="A0A0U9HIX6"/>
<dbReference type="Proteomes" id="UP000062160">
    <property type="component" value="Unassembled WGS sequence"/>
</dbReference>
<keyword evidence="2" id="KW-1185">Reference proteome</keyword>
<dbReference type="RefSeq" id="WP_059032689.1">
    <property type="nucleotide sequence ID" value="NZ_DF977001.1"/>
</dbReference>